<proteinExistence type="inferred from homology"/>
<dbReference type="InterPro" id="IPR013249">
    <property type="entry name" value="RNA_pol_sigma70_r4_t2"/>
</dbReference>
<keyword evidence="4" id="KW-0804">Transcription</keyword>
<dbReference type="GO" id="GO:0006352">
    <property type="term" value="P:DNA-templated transcription initiation"/>
    <property type="evidence" value="ECO:0007669"/>
    <property type="project" value="InterPro"/>
</dbReference>
<dbReference type="RefSeq" id="WP_076348569.1">
    <property type="nucleotide sequence ID" value="NZ_CP019082.1"/>
</dbReference>
<dbReference type="Gene3D" id="1.10.10.10">
    <property type="entry name" value="Winged helix-like DNA-binding domain superfamily/Winged helix DNA-binding domain"/>
    <property type="match status" value="1"/>
</dbReference>
<evidence type="ECO:0000256" key="1">
    <source>
        <dbReference type="ARBA" id="ARBA00010641"/>
    </source>
</evidence>
<comment type="similarity">
    <text evidence="1">Belongs to the sigma-70 factor family. ECF subfamily.</text>
</comment>
<keyword evidence="2" id="KW-0805">Transcription regulation</keyword>
<feature type="region of interest" description="Disordered" evidence="5">
    <location>
        <begin position="294"/>
        <end position="318"/>
    </location>
</feature>
<dbReference type="InterPro" id="IPR013325">
    <property type="entry name" value="RNA_pol_sigma_r2"/>
</dbReference>
<evidence type="ECO:0000256" key="2">
    <source>
        <dbReference type="ARBA" id="ARBA00023015"/>
    </source>
</evidence>
<dbReference type="InterPro" id="IPR014284">
    <property type="entry name" value="RNA_pol_sigma-70_dom"/>
</dbReference>
<sequence>MMTRFQTTPFARDLQTLCRLGAVGGVGDGELLARFVAGAGDDRELAFSALIDRHGSMVLRVCLGVLKDRHDAEDAAQASFLILARRARSIRSPGLLGSWLHGVALRTASRARAGTARRRDLERKAGEEVAMREQTENRFAHDEELHEEIDRLPARYKAAVVACDLEGLTHAQAAERLCVPVRTLETRLYRGRDRLRAKLMRRGVGLASVEAALALSKPAEAALSASWKEVTARAAVSILEGASPVASGLVAERVYSLSQSLASGKIGSLAVSAVALLASPGLLVGGAALASRNPAVPDADPPPVAQAPAQPDKKNDAPNLLIVPLPKPDEIKQVLREAAEAAIRLSREEPSPGSSALLMISSAQSAAGDDDGALQTLRAAEAESKGRKIKNPYPSWPCKIAGRLFHMGRKEEALRTLQEAAREVPGVSDNPNENYDAASRLVEIVQSQLRFGDAEHARENVKRIEKIAADGDDRKTRDLAPVLLRQLAVAQTAVGDVDGAFATVDRAAKSDTRLTESRGLLLPVIAYEAMSLDPRDARRVFDRLTKEIEKSKTLEVKQAIQYALVGLLATLGDVAEARRFAREAAAAWGGGPDAVARTEFGLLERIAYAQQGRDDPAASRESFRLAFEVIKGQSRTLEGANNCRQIAAQLAYAGDLDGALRIVESLEPGQEKGMVYPLAAWKLALEGKTDRASELLRKAREDLQANWKELPDDRSRAVAFDPTKAIDALTQTAAVLALAGEVEPALQAARQIPSDDLRGRALAGVVQSRAQAGDLREALKLARGFDSPDDRRRALEHLAMGLAGRIGAEEQLKTPDGVKPKEVR</sequence>
<reference evidence="9" key="1">
    <citation type="submission" date="2016-12" db="EMBL/GenBank/DDBJ databases">
        <title>Comparative genomics of four Isosphaeraceae planctomycetes: a common pool of plasmids and glycoside hydrolase genes.</title>
        <authorList>
            <person name="Ivanova A."/>
        </authorList>
    </citation>
    <scope>NUCLEOTIDE SEQUENCE [LARGE SCALE GENOMIC DNA]</scope>
    <source>
        <strain evidence="9">PX4</strain>
    </source>
</reference>
<name>A0A1U7CUA2_9BACT</name>
<dbReference type="SUPFAM" id="SSF88946">
    <property type="entry name" value="Sigma2 domain of RNA polymerase sigma factors"/>
    <property type="match status" value="1"/>
</dbReference>
<dbReference type="EMBL" id="CP019082">
    <property type="protein sequence ID" value="APW62453.1"/>
    <property type="molecule type" value="Genomic_DNA"/>
</dbReference>
<dbReference type="GO" id="GO:0003677">
    <property type="term" value="F:DNA binding"/>
    <property type="evidence" value="ECO:0007669"/>
    <property type="project" value="InterPro"/>
</dbReference>
<dbReference type="Gene3D" id="1.10.1740.10">
    <property type="match status" value="1"/>
</dbReference>
<organism evidence="8 9">
    <name type="scientific">Paludisphaera borealis</name>
    <dbReference type="NCBI Taxonomy" id="1387353"/>
    <lineage>
        <taxon>Bacteria</taxon>
        <taxon>Pseudomonadati</taxon>
        <taxon>Planctomycetota</taxon>
        <taxon>Planctomycetia</taxon>
        <taxon>Isosphaerales</taxon>
        <taxon>Isosphaeraceae</taxon>
        <taxon>Paludisphaera</taxon>
    </lineage>
</organism>
<gene>
    <name evidence="8" type="primary">sigE_22</name>
    <name evidence="8" type="ORF">BSF38_03999</name>
</gene>
<dbReference type="CDD" id="cd06171">
    <property type="entry name" value="Sigma70_r4"/>
    <property type="match status" value="1"/>
</dbReference>
<keyword evidence="3" id="KW-0731">Sigma factor</keyword>
<evidence type="ECO:0000256" key="4">
    <source>
        <dbReference type="ARBA" id="ARBA00023163"/>
    </source>
</evidence>
<dbReference type="STRING" id="1387353.BSF38_03999"/>
<dbReference type="PANTHER" id="PTHR43133">
    <property type="entry name" value="RNA POLYMERASE ECF-TYPE SIGMA FACTO"/>
    <property type="match status" value="1"/>
</dbReference>
<evidence type="ECO:0000256" key="5">
    <source>
        <dbReference type="SAM" id="MobiDB-lite"/>
    </source>
</evidence>
<dbReference type="KEGG" id="pbor:BSF38_03999"/>
<dbReference type="AlphaFoldDB" id="A0A1U7CUA2"/>
<dbReference type="SUPFAM" id="SSF88659">
    <property type="entry name" value="Sigma3 and sigma4 domains of RNA polymerase sigma factors"/>
    <property type="match status" value="1"/>
</dbReference>
<accession>A0A1U7CUA2</accession>
<dbReference type="NCBIfam" id="TIGR02937">
    <property type="entry name" value="sigma70-ECF"/>
    <property type="match status" value="1"/>
</dbReference>
<dbReference type="Gene3D" id="1.25.40.10">
    <property type="entry name" value="Tetratricopeptide repeat domain"/>
    <property type="match status" value="2"/>
</dbReference>
<protein>
    <submittedName>
        <fullName evidence="8">ECF RNA polymerase sigma factor SigE</fullName>
    </submittedName>
</protein>
<dbReference type="InterPro" id="IPR036388">
    <property type="entry name" value="WH-like_DNA-bd_sf"/>
</dbReference>
<dbReference type="SUPFAM" id="SSF48452">
    <property type="entry name" value="TPR-like"/>
    <property type="match status" value="1"/>
</dbReference>
<feature type="domain" description="RNA polymerase sigma-70 region 2" evidence="6">
    <location>
        <begin position="50"/>
        <end position="116"/>
    </location>
</feature>
<dbReference type="Pfam" id="PF08281">
    <property type="entry name" value="Sigma70_r4_2"/>
    <property type="match status" value="1"/>
</dbReference>
<feature type="domain" description="RNA polymerase sigma factor 70 region 4 type 2" evidence="7">
    <location>
        <begin position="143"/>
        <end position="195"/>
    </location>
</feature>
<dbReference type="InterPro" id="IPR039425">
    <property type="entry name" value="RNA_pol_sigma-70-like"/>
</dbReference>
<evidence type="ECO:0000259" key="7">
    <source>
        <dbReference type="Pfam" id="PF08281"/>
    </source>
</evidence>
<dbReference type="Pfam" id="PF04542">
    <property type="entry name" value="Sigma70_r2"/>
    <property type="match status" value="1"/>
</dbReference>
<dbReference type="InterPro" id="IPR007627">
    <property type="entry name" value="RNA_pol_sigma70_r2"/>
</dbReference>
<dbReference type="Proteomes" id="UP000186309">
    <property type="component" value="Chromosome"/>
</dbReference>
<evidence type="ECO:0000313" key="8">
    <source>
        <dbReference type="EMBL" id="APW62453.1"/>
    </source>
</evidence>
<keyword evidence="9" id="KW-1185">Reference proteome</keyword>
<dbReference type="PANTHER" id="PTHR43133:SF51">
    <property type="entry name" value="RNA POLYMERASE SIGMA FACTOR"/>
    <property type="match status" value="1"/>
</dbReference>
<evidence type="ECO:0000313" key="9">
    <source>
        <dbReference type="Proteomes" id="UP000186309"/>
    </source>
</evidence>
<evidence type="ECO:0000256" key="3">
    <source>
        <dbReference type="ARBA" id="ARBA00023082"/>
    </source>
</evidence>
<evidence type="ECO:0000259" key="6">
    <source>
        <dbReference type="Pfam" id="PF04542"/>
    </source>
</evidence>
<dbReference type="InterPro" id="IPR013324">
    <property type="entry name" value="RNA_pol_sigma_r3/r4-like"/>
</dbReference>
<dbReference type="GO" id="GO:0016987">
    <property type="term" value="F:sigma factor activity"/>
    <property type="evidence" value="ECO:0007669"/>
    <property type="project" value="UniProtKB-KW"/>
</dbReference>
<dbReference type="InterPro" id="IPR011990">
    <property type="entry name" value="TPR-like_helical_dom_sf"/>
</dbReference>